<evidence type="ECO:0000313" key="4">
    <source>
        <dbReference type="EMBL" id="NYZ21661.1"/>
    </source>
</evidence>
<dbReference type="InterPro" id="IPR009057">
    <property type="entry name" value="Homeodomain-like_sf"/>
</dbReference>
<evidence type="ECO:0000256" key="2">
    <source>
        <dbReference type="PROSITE-ProRule" id="PRU00335"/>
    </source>
</evidence>
<dbReference type="Proteomes" id="UP000584642">
    <property type="component" value="Unassembled WGS sequence"/>
</dbReference>
<evidence type="ECO:0000256" key="1">
    <source>
        <dbReference type="ARBA" id="ARBA00023125"/>
    </source>
</evidence>
<comment type="caution">
    <text evidence="4">The sequence shown here is derived from an EMBL/GenBank/DDBJ whole genome shotgun (WGS) entry which is preliminary data.</text>
</comment>
<feature type="domain" description="HTH tetR-type" evidence="3">
    <location>
        <begin position="11"/>
        <end position="71"/>
    </location>
</feature>
<feature type="DNA-binding region" description="H-T-H motif" evidence="2">
    <location>
        <begin position="34"/>
        <end position="53"/>
    </location>
</feature>
<evidence type="ECO:0000313" key="5">
    <source>
        <dbReference type="Proteomes" id="UP000584642"/>
    </source>
</evidence>
<dbReference type="EMBL" id="JABFDB010000013">
    <property type="protein sequence ID" value="NYZ21661.1"/>
    <property type="molecule type" value="Genomic_DNA"/>
</dbReference>
<keyword evidence="1 2" id="KW-0238">DNA-binding</keyword>
<dbReference type="PANTHER" id="PTHR30055">
    <property type="entry name" value="HTH-TYPE TRANSCRIPTIONAL REGULATOR RUTR"/>
    <property type="match status" value="1"/>
</dbReference>
<organism evidence="4 5">
    <name type="scientific">Azospirillum oleiclasticum</name>
    <dbReference type="NCBI Taxonomy" id="2735135"/>
    <lineage>
        <taxon>Bacteria</taxon>
        <taxon>Pseudomonadati</taxon>
        <taxon>Pseudomonadota</taxon>
        <taxon>Alphaproteobacteria</taxon>
        <taxon>Rhodospirillales</taxon>
        <taxon>Azospirillaceae</taxon>
        <taxon>Azospirillum</taxon>
    </lineage>
</organism>
<dbReference type="PROSITE" id="PS50977">
    <property type="entry name" value="HTH_TETR_2"/>
    <property type="match status" value="1"/>
</dbReference>
<proteinExistence type="predicted"/>
<evidence type="ECO:0000259" key="3">
    <source>
        <dbReference type="PROSITE" id="PS50977"/>
    </source>
</evidence>
<keyword evidence="5" id="KW-1185">Reference proteome</keyword>
<name>A0ABX2TBU5_9PROT</name>
<reference evidence="4 5" key="1">
    <citation type="submission" date="2020-05" db="EMBL/GenBank/DDBJ databases">
        <title>Azospirillum oleiclasticum sp. nov, a nitrogen-fixing and heavy crude oil-emulsifying bacterium isolated from the crude oil of Yumen Oilfield.</title>
        <authorList>
            <person name="Wu D."/>
            <person name="Cai M."/>
            <person name="Zhang X."/>
        </authorList>
    </citation>
    <scope>NUCLEOTIDE SEQUENCE [LARGE SCALE GENOMIC DNA]</scope>
    <source>
        <strain evidence="4 5">ROY-1-1-2</strain>
    </source>
</reference>
<dbReference type="PRINTS" id="PR00455">
    <property type="entry name" value="HTHTETR"/>
</dbReference>
<dbReference type="Gene3D" id="1.10.357.10">
    <property type="entry name" value="Tetracycline Repressor, domain 2"/>
    <property type="match status" value="1"/>
</dbReference>
<sequence>MRFGVTMDDTRELTRRVAEAAMRLAAERGWRRTGPVEVAKAAGVPLAAVYRHFPDRADLLGAVSTVADEAVLADGDADGAGAGINEMAGETARDRLFDVMMRRFDALLPFRDGLAVAVRDLRREPFTALAFARRYRRSMAWMLRAARIEADSPAGALRAAALGALHARVFRVWLTDDTADLARTMAALDGELRKAESWANSLCRRSSGGTTAGGAEPIDAPAV</sequence>
<dbReference type="InterPro" id="IPR050109">
    <property type="entry name" value="HTH-type_TetR-like_transc_reg"/>
</dbReference>
<protein>
    <submittedName>
        <fullName evidence="4">TetR/AcrR family transcriptional regulator</fullName>
    </submittedName>
</protein>
<gene>
    <name evidence="4" type="ORF">HND93_18260</name>
</gene>
<accession>A0ABX2TBU5</accession>
<dbReference type="SUPFAM" id="SSF46689">
    <property type="entry name" value="Homeodomain-like"/>
    <property type="match status" value="1"/>
</dbReference>
<dbReference type="PANTHER" id="PTHR30055:SF153">
    <property type="entry name" value="HTH-TYPE TRANSCRIPTIONAL REPRESSOR RV3405C"/>
    <property type="match status" value="1"/>
</dbReference>
<dbReference type="Pfam" id="PF00440">
    <property type="entry name" value="TetR_N"/>
    <property type="match status" value="1"/>
</dbReference>
<dbReference type="InterPro" id="IPR001647">
    <property type="entry name" value="HTH_TetR"/>
</dbReference>